<gene>
    <name evidence="1" type="ORF">EI97DRAFT_458816</name>
</gene>
<protein>
    <recommendedName>
        <fullName evidence="3">F-box domain-containing protein</fullName>
    </recommendedName>
</protein>
<accession>A0A6A6JI94</accession>
<dbReference type="AlphaFoldDB" id="A0A6A6JI94"/>
<dbReference type="RefSeq" id="XP_033653342.1">
    <property type="nucleotide sequence ID" value="XM_033800943.1"/>
</dbReference>
<evidence type="ECO:0000313" key="1">
    <source>
        <dbReference type="EMBL" id="KAF2275803.1"/>
    </source>
</evidence>
<sequence length="456" mass="52700">MPHILALSPELLHQICAHLDRPALHSLTLTCRKLQLCAEITLYREMTVTVVQAVRMFQLFDKFPKLADRVESLTITEGPYDYAMAPGWDDKRKPCKLFPEWDHQRLSPVIKNMLNEAWNYDNYSDKLLDTRYRISHELIAELLPRLTTKVSRLTMSLNPRAGTCAFKRRGTFPSQYPPLWFPVLDQLHTLEMEFSHLTWEFAGLAIVLRTKTLKTLTLNVPYLYDSTIPRHKLVKDFREVREGCAVEELNLKWLECESVPVNDGPDCMVAIISPVCRRLKRFTLQRQCDEGVYARSLHITSRLRKNCPDLEAIELWNWDESGFSVDLGWFDDFARLKRVVVPAWALHEETLWEIGEGEKETVDFRGDWLELVRAEDGFQFSRYMAQGSRDHGAIVEDDTEPSYSVIPEMKICAACICMCCFLILLELLSSGIENRVQEVRLTIGWASALQQSVTLP</sequence>
<dbReference type="Proteomes" id="UP000800097">
    <property type="component" value="Unassembled WGS sequence"/>
</dbReference>
<evidence type="ECO:0008006" key="3">
    <source>
        <dbReference type="Google" id="ProtNLM"/>
    </source>
</evidence>
<evidence type="ECO:0000313" key="2">
    <source>
        <dbReference type="Proteomes" id="UP000800097"/>
    </source>
</evidence>
<keyword evidence="2" id="KW-1185">Reference proteome</keyword>
<dbReference type="EMBL" id="ML986495">
    <property type="protein sequence ID" value="KAF2275803.1"/>
    <property type="molecule type" value="Genomic_DNA"/>
</dbReference>
<reference evidence="1" key="1">
    <citation type="journal article" date="2020" name="Stud. Mycol.">
        <title>101 Dothideomycetes genomes: a test case for predicting lifestyles and emergence of pathogens.</title>
        <authorList>
            <person name="Haridas S."/>
            <person name="Albert R."/>
            <person name="Binder M."/>
            <person name="Bloem J."/>
            <person name="Labutti K."/>
            <person name="Salamov A."/>
            <person name="Andreopoulos B."/>
            <person name="Baker S."/>
            <person name="Barry K."/>
            <person name="Bills G."/>
            <person name="Bluhm B."/>
            <person name="Cannon C."/>
            <person name="Castanera R."/>
            <person name="Culley D."/>
            <person name="Daum C."/>
            <person name="Ezra D."/>
            <person name="Gonzalez J."/>
            <person name="Henrissat B."/>
            <person name="Kuo A."/>
            <person name="Liang C."/>
            <person name="Lipzen A."/>
            <person name="Lutzoni F."/>
            <person name="Magnuson J."/>
            <person name="Mondo S."/>
            <person name="Nolan M."/>
            <person name="Ohm R."/>
            <person name="Pangilinan J."/>
            <person name="Park H.-J."/>
            <person name="Ramirez L."/>
            <person name="Alfaro M."/>
            <person name="Sun H."/>
            <person name="Tritt A."/>
            <person name="Yoshinaga Y."/>
            <person name="Zwiers L.-H."/>
            <person name="Turgeon B."/>
            <person name="Goodwin S."/>
            <person name="Spatafora J."/>
            <person name="Crous P."/>
            <person name="Grigoriev I."/>
        </authorList>
    </citation>
    <scope>NUCLEOTIDE SEQUENCE</scope>
    <source>
        <strain evidence="1">CBS 379.55</strain>
    </source>
</reference>
<name>A0A6A6JI94_WESOR</name>
<proteinExistence type="predicted"/>
<dbReference type="GeneID" id="54554118"/>
<organism evidence="1 2">
    <name type="scientific">Westerdykella ornata</name>
    <dbReference type="NCBI Taxonomy" id="318751"/>
    <lineage>
        <taxon>Eukaryota</taxon>
        <taxon>Fungi</taxon>
        <taxon>Dikarya</taxon>
        <taxon>Ascomycota</taxon>
        <taxon>Pezizomycotina</taxon>
        <taxon>Dothideomycetes</taxon>
        <taxon>Pleosporomycetidae</taxon>
        <taxon>Pleosporales</taxon>
        <taxon>Sporormiaceae</taxon>
        <taxon>Westerdykella</taxon>
    </lineage>
</organism>